<feature type="domain" description="CCHC-type" evidence="2">
    <location>
        <begin position="413"/>
        <end position="428"/>
    </location>
</feature>
<keyword evidence="1" id="KW-0479">Metal-binding</keyword>
<dbReference type="OrthoDB" id="1428983at2759"/>
<keyword evidence="1" id="KW-0862">Zinc</keyword>
<dbReference type="SMART" id="SM00343">
    <property type="entry name" value="ZnF_C2HC"/>
    <property type="match status" value="2"/>
</dbReference>
<evidence type="ECO:0000259" key="2">
    <source>
        <dbReference type="PROSITE" id="PS50158"/>
    </source>
</evidence>
<dbReference type="SUPFAM" id="SSF57756">
    <property type="entry name" value="Retrovirus zinc finger-like domains"/>
    <property type="match status" value="1"/>
</dbReference>
<sequence>MQHQYLWKHLQEVRLAEEAAITAELAFDENPTECTLEVWSKSKAKLLLATNKEVEYWREKANIHWMDKGDSNSKFFHSYVKGRNSKLTIKHIKAKDGRVLSLQQDIQREAIQHFTETFSKSSIEGLQNILQFILSVITEEDNHALSCLPIIEEVRNSIWDLDPHSTSGPDGYTGEIFNKTWGILGSDILKVAQEFSLGIPTPKAYDATLITLIPKSNTPKSFNDFRPISLFTFVSKIHSKHLANRLKGMLHKLISPHVVNLLLANLKATSFSILINGHPVGFFPMERGIKQGEPLSPILYILAMEGFTRTINHYISISFLCPFNEGKENSRKNTAASYLPILIVSSTPGITRSSILWGDLLDNVLSFKGVALKASSSKYVETSGSGESDILELFNHFLQNELEQLNESTKPTCYGCGERGHIKGHCPKRKFKKSKCRKQSNSSSSSSSDDEVAICLMAQSESEEGGPDQKVEGFRANGRGYLLKLSHGTPDGNPYAVTDSVMDSLLIKFMISFLARTSVERVLGNHLVNCYMTVEECKEVGHFRNQCVDDKQVNIAEGSVSDEEVLLTCCVDNNVDPWVMDSGASFHSTHSGEAL</sequence>
<dbReference type="PROSITE" id="PS50158">
    <property type="entry name" value="ZF_CCHC"/>
    <property type="match status" value="1"/>
</dbReference>
<dbReference type="GO" id="GO:0003676">
    <property type="term" value="F:nucleic acid binding"/>
    <property type="evidence" value="ECO:0007669"/>
    <property type="project" value="InterPro"/>
</dbReference>
<dbReference type="InterPro" id="IPR001878">
    <property type="entry name" value="Znf_CCHC"/>
</dbReference>
<accession>A0A484L4N2</accession>
<proteinExistence type="predicted"/>
<gene>
    <name evidence="3" type="ORF">CCAM_LOCUS13038</name>
</gene>
<dbReference type="AlphaFoldDB" id="A0A484L4N2"/>
<dbReference type="PANTHER" id="PTHR46890">
    <property type="entry name" value="NON-LTR RETROLELEMENT REVERSE TRANSCRIPTASE-LIKE PROTEIN-RELATED"/>
    <property type="match status" value="1"/>
</dbReference>
<dbReference type="PANTHER" id="PTHR46890:SF48">
    <property type="entry name" value="RNA-DIRECTED DNA POLYMERASE"/>
    <property type="match status" value="1"/>
</dbReference>
<dbReference type="InterPro" id="IPR052343">
    <property type="entry name" value="Retrotransposon-Effector_Assoc"/>
</dbReference>
<dbReference type="EMBL" id="OOIL02001001">
    <property type="protein sequence ID" value="VFQ71262.1"/>
    <property type="molecule type" value="Genomic_DNA"/>
</dbReference>
<keyword evidence="4" id="KW-1185">Reference proteome</keyword>
<evidence type="ECO:0000313" key="4">
    <source>
        <dbReference type="Proteomes" id="UP000595140"/>
    </source>
</evidence>
<evidence type="ECO:0000256" key="1">
    <source>
        <dbReference type="PROSITE-ProRule" id="PRU00047"/>
    </source>
</evidence>
<name>A0A484L4N2_9ASTE</name>
<dbReference type="InterPro" id="IPR036875">
    <property type="entry name" value="Znf_CCHC_sf"/>
</dbReference>
<protein>
    <recommendedName>
        <fullName evidence="2">CCHC-type domain-containing protein</fullName>
    </recommendedName>
</protein>
<dbReference type="Proteomes" id="UP000595140">
    <property type="component" value="Unassembled WGS sequence"/>
</dbReference>
<reference evidence="3 4" key="1">
    <citation type="submission" date="2018-04" db="EMBL/GenBank/DDBJ databases">
        <authorList>
            <person name="Vogel A."/>
        </authorList>
    </citation>
    <scope>NUCLEOTIDE SEQUENCE [LARGE SCALE GENOMIC DNA]</scope>
</reference>
<organism evidence="3 4">
    <name type="scientific">Cuscuta campestris</name>
    <dbReference type="NCBI Taxonomy" id="132261"/>
    <lineage>
        <taxon>Eukaryota</taxon>
        <taxon>Viridiplantae</taxon>
        <taxon>Streptophyta</taxon>
        <taxon>Embryophyta</taxon>
        <taxon>Tracheophyta</taxon>
        <taxon>Spermatophyta</taxon>
        <taxon>Magnoliopsida</taxon>
        <taxon>eudicotyledons</taxon>
        <taxon>Gunneridae</taxon>
        <taxon>Pentapetalae</taxon>
        <taxon>asterids</taxon>
        <taxon>lamiids</taxon>
        <taxon>Solanales</taxon>
        <taxon>Convolvulaceae</taxon>
        <taxon>Cuscuteae</taxon>
        <taxon>Cuscuta</taxon>
        <taxon>Cuscuta subgen. Grammica</taxon>
        <taxon>Cuscuta sect. Cleistogrammica</taxon>
    </lineage>
</organism>
<evidence type="ECO:0000313" key="3">
    <source>
        <dbReference type="EMBL" id="VFQ71262.1"/>
    </source>
</evidence>
<dbReference type="GO" id="GO:0008270">
    <property type="term" value="F:zinc ion binding"/>
    <property type="evidence" value="ECO:0007669"/>
    <property type="project" value="UniProtKB-KW"/>
</dbReference>
<keyword evidence="1" id="KW-0863">Zinc-finger</keyword>